<feature type="compositionally biased region" description="Low complexity" evidence="1">
    <location>
        <begin position="442"/>
        <end position="463"/>
    </location>
</feature>
<evidence type="ECO:0000256" key="2">
    <source>
        <dbReference type="SAM" id="Phobius"/>
    </source>
</evidence>
<dbReference type="EMBL" id="JAPNKE010000002">
    <property type="protein sequence ID" value="MCY1012480.1"/>
    <property type="molecule type" value="Genomic_DNA"/>
</dbReference>
<feature type="compositionally biased region" description="Low complexity" evidence="1">
    <location>
        <begin position="513"/>
        <end position="524"/>
    </location>
</feature>
<evidence type="ECO:0000313" key="3">
    <source>
        <dbReference type="EMBL" id="MCY1012480.1"/>
    </source>
</evidence>
<accession>A0A9X3EZP2</accession>
<name>A0A9X3EZP2_9BACT</name>
<feature type="region of interest" description="Disordered" evidence="1">
    <location>
        <begin position="508"/>
        <end position="543"/>
    </location>
</feature>
<proteinExistence type="predicted"/>
<dbReference type="Proteomes" id="UP001150924">
    <property type="component" value="Unassembled WGS sequence"/>
</dbReference>
<dbReference type="AlphaFoldDB" id="A0A9X3EZP2"/>
<feature type="transmembrane region" description="Helical" evidence="2">
    <location>
        <begin position="66"/>
        <end position="83"/>
    </location>
</feature>
<feature type="transmembrane region" description="Helical" evidence="2">
    <location>
        <begin position="116"/>
        <end position="137"/>
    </location>
</feature>
<keyword evidence="4" id="KW-1185">Reference proteome</keyword>
<keyword evidence="2" id="KW-0472">Membrane</keyword>
<keyword evidence="2" id="KW-0812">Transmembrane</keyword>
<gene>
    <name evidence="3" type="ORF">OV079_44500</name>
</gene>
<evidence type="ECO:0000256" key="1">
    <source>
        <dbReference type="SAM" id="MobiDB-lite"/>
    </source>
</evidence>
<keyword evidence="2" id="KW-1133">Transmembrane helix</keyword>
<feature type="region of interest" description="Disordered" evidence="1">
    <location>
        <begin position="442"/>
        <end position="469"/>
    </location>
</feature>
<dbReference type="RefSeq" id="WP_267775918.1">
    <property type="nucleotide sequence ID" value="NZ_JAPNKE010000002.1"/>
</dbReference>
<protein>
    <submittedName>
        <fullName evidence="3">Uncharacterized protein</fullName>
    </submittedName>
</protein>
<reference evidence="3" key="1">
    <citation type="submission" date="2022-11" db="EMBL/GenBank/DDBJ databases">
        <title>Minimal conservation of predation-associated metabolite biosynthetic gene clusters underscores biosynthetic potential of Myxococcota including descriptions for ten novel species: Archangium lansinium sp. nov., Myxococcus landrumus sp. nov., Nannocystis bai.</title>
        <authorList>
            <person name="Ahearne A."/>
            <person name="Stevens C."/>
            <person name="Phillips K."/>
        </authorList>
    </citation>
    <scope>NUCLEOTIDE SEQUENCE</scope>
    <source>
        <strain evidence="3">Na p29</strain>
    </source>
</reference>
<evidence type="ECO:0000313" key="4">
    <source>
        <dbReference type="Proteomes" id="UP001150924"/>
    </source>
</evidence>
<organism evidence="3 4">
    <name type="scientific">Nannocystis pusilla</name>
    <dbReference type="NCBI Taxonomy" id="889268"/>
    <lineage>
        <taxon>Bacteria</taxon>
        <taxon>Pseudomonadati</taxon>
        <taxon>Myxococcota</taxon>
        <taxon>Polyangia</taxon>
        <taxon>Nannocystales</taxon>
        <taxon>Nannocystaceae</taxon>
        <taxon>Nannocystis</taxon>
    </lineage>
</organism>
<comment type="caution">
    <text evidence="3">The sequence shown here is derived from an EMBL/GenBank/DDBJ whole genome shotgun (WGS) entry which is preliminary data.</text>
</comment>
<sequence>MAAAGPARPAAARRARWPALWFAVGLALVSASSLLYGARAVPLTVPAAVLAAAAFARLVSARTPAAARRLALVLALAGCWIFAKDARRTPSRIGAALVPARGEHNYPAADLGAADLLAGLAGGAALALVLSAMFSAPGPGGQGASRMSQRLYLARTRLPAWLPAAVMIACLGRQTWSYGRDLLPRTSEQFSLLRPLTRWAAWAEAGSLPPTLGVHRVTDPGLDLYGPAADRRVPLATREALGGALRQPAPAAALIRTSELAALHQTARAAGFPLYVLDASNRDVLLVANTLPPGETDVNPIRRVLFDEPPQLAHQTLVRFDDFVEVIAWEWDEPVVRGRDVELRVVLRPLKAMPSGSKITVRLQQGRLSRVNPMPHDLVENIYPPQYWRPGDYLLHRFRVHVPTLEIVPGPHEVVIGMRRTESTNYELRSPRARRASTACACSPGRTSSRSSASCRSGSGRTCPPGQMLPGAVVGDGPQTGRAPGQRRRPVLVGEAAQIIPGPARACTCPSGQASQRRQVAAARPDVAGASPCPSRRARATRRGWRIAARVTSRPRAPT</sequence>